<dbReference type="Proteomes" id="UP000192761">
    <property type="component" value="Unassembled WGS sequence"/>
</dbReference>
<feature type="domain" description="PPM-type phosphatase" evidence="1">
    <location>
        <begin position="309"/>
        <end position="555"/>
    </location>
</feature>
<dbReference type="Pfam" id="PF13672">
    <property type="entry name" value="PP2C_2"/>
    <property type="match status" value="1"/>
</dbReference>
<dbReference type="Gene3D" id="3.60.40.10">
    <property type="entry name" value="PPM-type phosphatase domain"/>
    <property type="match status" value="1"/>
</dbReference>
<name>A0A1W1XWW1_9NEIS</name>
<dbReference type="STRING" id="1121001.SAMN02745857_03215"/>
<dbReference type="SUPFAM" id="SSF81606">
    <property type="entry name" value="PP2C-like"/>
    <property type="match status" value="1"/>
</dbReference>
<evidence type="ECO:0000259" key="1">
    <source>
        <dbReference type="Pfam" id="PF13672"/>
    </source>
</evidence>
<evidence type="ECO:0000313" key="2">
    <source>
        <dbReference type="EMBL" id="SMC28357.1"/>
    </source>
</evidence>
<keyword evidence="3" id="KW-1185">Reference proteome</keyword>
<gene>
    <name evidence="2" type="ORF">SAMN02745857_03215</name>
</gene>
<dbReference type="InterPro" id="IPR036457">
    <property type="entry name" value="PPM-type-like_dom_sf"/>
</dbReference>
<proteinExistence type="predicted"/>
<sequence>MTTENTRQTTVPPQLQAHAEELVLGLFKESQTPFFDRGKVAGPLIDEFAKDGEVQRLAYEFASKLKKIWAARYPGKPGLFPKARLNSTPQIKPMAFAQLDAPSATPGNSEVAPAMVAPPPIAEAATQMPDQAAKTEDTAPPARPVPHPAPATMHDASTPSQVLRPGQVPIAPVVTATIPEGQPVFHLPNCKAGSPYSARMEGLDKTGRQIRVAHVKFPDGFGLTFDPATQMVSGHPLLDGEFDLDLQWSYAEALNEGKTSGTCQLIVNPDPRSLWKVLEPAGDLPYRKAHLDQKLLRGTSFNIAAASRRGRSHEHGGSFRDDDFFIADDTTSGWSVLIVADGAGSAKSSREGSRIAVQTAGVQLTESLAGVFGQTISNHLASWDTDPASQNAIGTEFHYFFHKMAHTTVQAIEQEAQVQNAQARDYATTLLVAAVKKEGPSTFLATFWMGDGAIAAYGPKGTVKLMGTPDGGEFAGQTRFLDRNALADQGFGKRVRVGRLPNISAIILMTDGVSDPYFETDNGLADETKWDALWNEIQPHLEQETSSALNLLEWLHFFKQGHHDDRTIALLW</sequence>
<protein>
    <submittedName>
        <fullName evidence="2">Protein phosphatase 2C</fullName>
    </submittedName>
</protein>
<dbReference type="AlphaFoldDB" id="A0A1W1XWW1"/>
<reference evidence="2 3" key="1">
    <citation type="submission" date="2017-04" db="EMBL/GenBank/DDBJ databases">
        <authorList>
            <person name="Afonso C.L."/>
            <person name="Miller P.J."/>
            <person name="Scott M.A."/>
            <person name="Spackman E."/>
            <person name="Goraichik I."/>
            <person name="Dimitrov K.M."/>
            <person name="Suarez D.L."/>
            <person name="Swayne D.E."/>
        </authorList>
    </citation>
    <scope>NUCLEOTIDE SEQUENCE [LARGE SCALE GENOMIC DNA]</scope>
    <source>
        <strain evidence="2 3">DSM 23236</strain>
    </source>
</reference>
<organism evidence="2 3">
    <name type="scientific">Andreprevotia lacus DSM 23236</name>
    <dbReference type="NCBI Taxonomy" id="1121001"/>
    <lineage>
        <taxon>Bacteria</taxon>
        <taxon>Pseudomonadati</taxon>
        <taxon>Pseudomonadota</taxon>
        <taxon>Betaproteobacteria</taxon>
        <taxon>Neisseriales</taxon>
        <taxon>Chitinibacteraceae</taxon>
        <taxon>Andreprevotia</taxon>
    </lineage>
</organism>
<accession>A0A1W1XWW1</accession>
<dbReference type="OrthoDB" id="963478at2"/>
<dbReference type="EMBL" id="FWXD01000022">
    <property type="protein sequence ID" value="SMC28357.1"/>
    <property type="molecule type" value="Genomic_DNA"/>
</dbReference>
<dbReference type="RefSeq" id="WP_084092057.1">
    <property type="nucleotide sequence ID" value="NZ_FWXD01000022.1"/>
</dbReference>
<evidence type="ECO:0000313" key="3">
    <source>
        <dbReference type="Proteomes" id="UP000192761"/>
    </source>
</evidence>
<dbReference type="InterPro" id="IPR001932">
    <property type="entry name" value="PPM-type_phosphatase-like_dom"/>
</dbReference>